<dbReference type="PANTHER" id="PTHR11006:SF60">
    <property type="entry name" value="PROTEIN ARGININE N-METHYLTRANSFERASE 9"/>
    <property type="match status" value="1"/>
</dbReference>
<organism evidence="3">
    <name type="scientific">Lygus hesperus</name>
    <name type="common">Western plant bug</name>
    <dbReference type="NCBI Taxonomy" id="30085"/>
    <lineage>
        <taxon>Eukaryota</taxon>
        <taxon>Metazoa</taxon>
        <taxon>Ecdysozoa</taxon>
        <taxon>Arthropoda</taxon>
        <taxon>Hexapoda</taxon>
        <taxon>Insecta</taxon>
        <taxon>Pterygota</taxon>
        <taxon>Neoptera</taxon>
        <taxon>Paraneoptera</taxon>
        <taxon>Hemiptera</taxon>
        <taxon>Heteroptera</taxon>
        <taxon>Panheteroptera</taxon>
        <taxon>Cimicomorpha</taxon>
        <taxon>Miridae</taxon>
        <taxon>Mirini</taxon>
        <taxon>Lygus</taxon>
    </lineage>
</organism>
<dbReference type="PANTHER" id="PTHR11006">
    <property type="entry name" value="PROTEIN ARGININE N-METHYLTRANSFERASE"/>
    <property type="match status" value="1"/>
</dbReference>
<dbReference type="InterPro" id="IPR025799">
    <property type="entry name" value="Arg_MeTrfase"/>
</dbReference>
<protein>
    <submittedName>
        <fullName evidence="3">Uncharacterized protein</fullName>
    </submittedName>
</protein>
<dbReference type="EMBL" id="GBHO01008927">
    <property type="protein sequence ID" value="JAG34677.1"/>
    <property type="molecule type" value="Transcribed_RNA"/>
</dbReference>
<dbReference type="GO" id="GO:0005634">
    <property type="term" value="C:nucleus"/>
    <property type="evidence" value="ECO:0007669"/>
    <property type="project" value="TreeGrafter"/>
</dbReference>
<evidence type="ECO:0000313" key="3">
    <source>
        <dbReference type="EMBL" id="JAG34677.1"/>
    </source>
</evidence>
<proteinExistence type="predicted"/>
<dbReference type="InterPro" id="IPR011990">
    <property type="entry name" value="TPR-like_helical_dom_sf"/>
</dbReference>
<dbReference type="PROSITE" id="PS51678">
    <property type="entry name" value="SAM_MT_PRMT"/>
    <property type="match status" value="1"/>
</dbReference>
<dbReference type="CDD" id="cd02440">
    <property type="entry name" value="AdoMet_MTases"/>
    <property type="match status" value="1"/>
</dbReference>
<keyword evidence="1 2" id="KW-0949">S-adenosyl-L-methionine</keyword>
<dbReference type="GO" id="GO:0032259">
    <property type="term" value="P:methylation"/>
    <property type="evidence" value="ECO:0007669"/>
    <property type="project" value="UniProtKB-KW"/>
</dbReference>
<sequence>MTTVEAVTELTLDRFHKCLEEGKPVSALGHLLIIVNLEPTLKAQLCPVLLSLLGSLSISLAAEHRYEDLLKCYEEILGVYGDNEVVLNNIGSQLYRFSHLKESRLYFQKACDVNPSYLPAFRNLQNVTNVLVERWHFRMLNDTVRNETFRAAIVKRAGKAAPTAIDIGTGTGLLSLYLKESGAEYVCACDYSSVMTYIAQQVFDINLPPKSVLMVNKLSTDMRIPADIPFRCSLVVTETMDSGLLGEHLLSTLDHAWDHLLLPPSPSMPRVIPSGATVFGTPIQSNKIARKNRLLPACRSSEACGEQLDWSGLSVRQIKSEPYDTENLYTDAGCRYLSDPVELFSFNFNDPQEIKQRLRSEIEKSVKVKFSQSGYLDAIAVWFEANLDNDLKITTSPLSEDHCTSWHHAIFPCDSNYVVADTEAVLVCKCDRGVLNVRMDCDISANQSVIPLEESVIRFLNSPSYLSALGKAIARVCSDGLSVSRVIDMSLFPHQGLLLSKNLESKLLAINDLPNHLIKKLVKRNKIKSELVSRKTFCETERAKNDLAMEEKYDLLIVNFVESRGEISQDLVKMTEEVIGKFLKPNGTIIPCKTEIWGRLVSSTQLVNENRVTNPRLETEFVLNKFINEYRVSTHLDVNMKEVDFEPLSEPFLIASIPTRQMYSKDNLSWEVKVPIIQDGRLQAALYWFNTALYNDVTYSTSSDDSFASQAAEVFSEDIPVSSSDIVILKCLYSYGVIKLDVV</sequence>
<dbReference type="Gene3D" id="1.25.40.10">
    <property type="entry name" value="Tetratricopeptide repeat domain"/>
    <property type="match status" value="1"/>
</dbReference>
<dbReference type="GO" id="GO:0016274">
    <property type="term" value="F:protein-arginine N-methyltransferase activity"/>
    <property type="evidence" value="ECO:0007669"/>
    <property type="project" value="InterPro"/>
</dbReference>
<dbReference type="SUPFAM" id="SSF48452">
    <property type="entry name" value="TPR-like"/>
    <property type="match status" value="1"/>
</dbReference>
<dbReference type="AlphaFoldDB" id="A0A0A9YNR7"/>
<dbReference type="Gene3D" id="3.40.50.150">
    <property type="entry name" value="Vaccinia Virus protein VP39"/>
    <property type="match status" value="1"/>
</dbReference>
<dbReference type="InterPro" id="IPR029063">
    <property type="entry name" value="SAM-dependent_MTases_sf"/>
</dbReference>
<dbReference type="SUPFAM" id="SSF53335">
    <property type="entry name" value="S-adenosyl-L-methionine-dependent methyltransferases"/>
    <property type="match status" value="2"/>
</dbReference>
<reference evidence="3" key="2">
    <citation type="submission" date="2014-07" db="EMBL/GenBank/DDBJ databases">
        <authorList>
            <person name="Hull J."/>
        </authorList>
    </citation>
    <scope>NUCLEOTIDE SEQUENCE</scope>
</reference>
<dbReference type="GO" id="GO:0042054">
    <property type="term" value="F:histone methyltransferase activity"/>
    <property type="evidence" value="ECO:0007669"/>
    <property type="project" value="TreeGrafter"/>
</dbReference>
<reference evidence="3" key="1">
    <citation type="journal article" date="2014" name="PLoS ONE">
        <title>Transcriptome-Based Identification of ABC Transporters in the Western Tarnished Plant Bug Lygus hesperus.</title>
        <authorList>
            <person name="Hull J.J."/>
            <person name="Chaney K."/>
            <person name="Geib S.M."/>
            <person name="Fabrick J.A."/>
            <person name="Brent C.S."/>
            <person name="Walsh D."/>
            <person name="Lavine L.C."/>
        </authorList>
    </citation>
    <scope>NUCLEOTIDE SEQUENCE</scope>
</reference>
<name>A0A0A9YNR7_LYGHE</name>
<evidence type="ECO:0000256" key="2">
    <source>
        <dbReference type="PROSITE-ProRule" id="PRU01015"/>
    </source>
</evidence>
<accession>A0A0A9YNR7</accession>
<gene>
    <name evidence="3" type="primary">prmt10_0</name>
    <name evidence="3" type="ORF">CM83_63853</name>
</gene>
<keyword evidence="2" id="KW-0808">Transferase</keyword>
<evidence type="ECO:0000256" key="1">
    <source>
        <dbReference type="ARBA" id="ARBA00022691"/>
    </source>
</evidence>
<keyword evidence="2" id="KW-0489">Methyltransferase</keyword>
<dbReference type="Gene3D" id="2.70.160.11">
    <property type="entry name" value="Hnrnp arginine n-methyltransferase1"/>
    <property type="match status" value="2"/>
</dbReference>